<dbReference type="PANTHER" id="PTHR11994">
    <property type="entry name" value="60S RIBOSOMAL PROTEIN L11-RELATED"/>
    <property type="match status" value="1"/>
</dbReference>
<comment type="similarity">
    <text evidence="1">Belongs to the universal ribosomal protein uL5 family.</text>
</comment>
<gene>
    <name evidence="5" type="ORF">DSTB1V02_LOCUS15092</name>
</gene>
<evidence type="ECO:0000313" key="5">
    <source>
        <dbReference type="EMBL" id="CAD7255347.1"/>
    </source>
</evidence>
<evidence type="ECO:0000256" key="1">
    <source>
        <dbReference type="ARBA" id="ARBA00008553"/>
    </source>
</evidence>
<dbReference type="GO" id="GO:1990904">
    <property type="term" value="C:ribonucleoprotein complex"/>
    <property type="evidence" value="ECO:0007669"/>
    <property type="project" value="UniProtKB-KW"/>
</dbReference>
<keyword evidence="2" id="KW-0689">Ribosomal protein</keyword>
<dbReference type="EMBL" id="LR923375">
    <property type="protein sequence ID" value="CAD7255347.1"/>
    <property type="molecule type" value="Genomic_DNA"/>
</dbReference>
<dbReference type="GO" id="GO:0006412">
    <property type="term" value="P:translation"/>
    <property type="evidence" value="ECO:0007669"/>
    <property type="project" value="InterPro"/>
</dbReference>
<dbReference type="Pfam" id="PF00281">
    <property type="entry name" value="Ribosomal_L5"/>
    <property type="match status" value="1"/>
</dbReference>
<dbReference type="InterPro" id="IPR022803">
    <property type="entry name" value="Ribosomal_uL5_dom_sf"/>
</dbReference>
<dbReference type="Proteomes" id="UP000677054">
    <property type="component" value="Unassembled WGS sequence"/>
</dbReference>
<reference evidence="5" key="1">
    <citation type="submission" date="2020-11" db="EMBL/GenBank/DDBJ databases">
        <authorList>
            <person name="Tran Van P."/>
        </authorList>
    </citation>
    <scope>NUCLEOTIDE SEQUENCE</scope>
</reference>
<dbReference type="InterPro" id="IPR002132">
    <property type="entry name" value="Ribosomal_uL5"/>
</dbReference>
<evidence type="ECO:0000256" key="2">
    <source>
        <dbReference type="ARBA" id="ARBA00022980"/>
    </source>
</evidence>
<sequence length="105" mass="11816">MIRETKPSLKTSLGKKNIHQAPVVDKVIVSVGIGSLATRKGVKDFSDIEKNIIKITGQKPQLIKSKKSISNFKLREDMPVMFKVTLRRDMALGFLEKLTKIVLPR</sequence>
<dbReference type="SUPFAM" id="SSF55282">
    <property type="entry name" value="RL5-like"/>
    <property type="match status" value="1"/>
</dbReference>
<dbReference type="EMBL" id="CAJPEV010023857">
    <property type="protein sequence ID" value="CAG0908427.1"/>
    <property type="molecule type" value="Genomic_DNA"/>
</dbReference>
<keyword evidence="6" id="KW-1185">Reference proteome</keyword>
<dbReference type="OrthoDB" id="415221at2759"/>
<dbReference type="AlphaFoldDB" id="A0A7R9AJY2"/>
<dbReference type="GO" id="GO:0003735">
    <property type="term" value="F:structural constituent of ribosome"/>
    <property type="evidence" value="ECO:0007669"/>
    <property type="project" value="InterPro"/>
</dbReference>
<dbReference type="InterPro" id="IPR031310">
    <property type="entry name" value="Ribosomal_uL5_N"/>
</dbReference>
<organism evidence="5">
    <name type="scientific">Darwinula stevensoni</name>
    <dbReference type="NCBI Taxonomy" id="69355"/>
    <lineage>
        <taxon>Eukaryota</taxon>
        <taxon>Metazoa</taxon>
        <taxon>Ecdysozoa</taxon>
        <taxon>Arthropoda</taxon>
        <taxon>Crustacea</taxon>
        <taxon>Oligostraca</taxon>
        <taxon>Ostracoda</taxon>
        <taxon>Podocopa</taxon>
        <taxon>Podocopida</taxon>
        <taxon>Darwinulocopina</taxon>
        <taxon>Darwinuloidea</taxon>
        <taxon>Darwinulidae</taxon>
        <taxon>Darwinula</taxon>
    </lineage>
</organism>
<feature type="non-terminal residue" evidence="5">
    <location>
        <position position="1"/>
    </location>
</feature>
<dbReference type="Gene3D" id="3.30.1440.10">
    <property type="match status" value="1"/>
</dbReference>
<proteinExistence type="inferred from homology"/>
<evidence type="ECO:0000256" key="3">
    <source>
        <dbReference type="ARBA" id="ARBA00023274"/>
    </source>
</evidence>
<accession>A0A7R9AJY2</accession>
<feature type="domain" description="Large ribosomal subunit protein uL5 N-terminal" evidence="4">
    <location>
        <begin position="17"/>
        <end position="75"/>
    </location>
</feature>
<dbReference type="GO" id="GO:0005840">
    <property type="term" value="C:ribosome"/>
    <property type="evidence" value="ECO:0007669"/>
    <property type="project" value="UniProtKB-KW"/>
</dbReference>
<protein>
    <recommendedName>
        <fullName evidence="4">Large ribosomal subunit protein uL5 N-terminal domain-containing protein</fullName>
    </recommendedName>
</protein>
<evidence type="ECO:0000259" key="4">
    <source>
        <dbReference type="Pfam" id="PF00281"/>
    </source>
</evidence>
<keyword evidence="3" id="KW-0687">Ribonucleoprotein</keyword>
<name>A0A7R9AJY2_9CRUS</name>
<evidence type="ECO:0000313" key="6">
    <source>
        <dbReference type="Proteomes" id="UP000677054"/>
    </source>
</evidence>